<evidence type="ECO:0000313" key="3">
    <source>
        <dbReference type="EMBL" id="OEU98277.1"/>
    </source>
</evidence>
<accession>A0A1E7K2W9</accession>
<organism evidence="3 4">
    <name type="scientific">Streptomyces qinglanensis</name>
    <dbReference type="NCBI Taxonomy" id="943816"/>
    <lineage>
        <taxon>Bacteria</taxon>
        <taxon>Bacillati</taxon>
        <taxon>Actinomycetota</taxon>
        <taxon>Actinomycetes</taxon>
        <taxon>Kitasatosporales</taxon>
        <taxon>Streptomycetaceae</taxon>
        <taxon>Streptomyces</taxon>
    </lineage>
</organism>
<feature type="compositionally biased region" description="Basic and acidic residues" evidence="1">
    <location>
        <begin position="1"/>
        <end position="15"/>
    </location>
</feature>
<evidence type="ECO:0000313" key="4">
    <source>
        <dbReference type="Proteomes" id="UP000175829"/>
    </source>
</evidence>
<dbReference type="Gene3D" id="3.30.1050.10">
    <property type="entry name" value="SCP2 sterol-binding domain"/>
    <property type="match status" value="1"/>
</dbReference>
<dbReference type="PATRIC" id="fig|943816.4.peg.1644"/>
<evidence type="ECO:0000256" key="1">
    <source>
        <dbReference type="SAM" id="MobiDB-lite"/>
    </source>
</evidence>
<name>A0A1E7K2W9_9ACTN</name>
<dbReference type="AlphaFoldDB" id="A0A1E7K2W9"/>
<feature type="region of interest" description="Disordered" evidence="1">
    <location>
        <begin position="1"/>
        <end position="20"/>
    </location>
</feature>
<dbReference type="InterPro" id="IPR036527">
    <property type="entry name" value="SCP2_sterol-bd_dom_sf"/>
</dbReference>
<dbReference type="RefSeq" id="WP_027759534.1">
    <property type="nucleotide sequence ID" value="NZ_LJGV01000022.1"/>
</dbReference>
<feature type="domain" description="SCP2" evidence="2">
    <location>
        <begin position="49"/>
        <end position="129"/>
    </location>
</feature>
<comment type="caution">
    <text evidence="3">The sequence shown here is derived from an EMBL/GenBank/DDBJ whole genome shotgun (WGS) entry which is preliminary data.</text>
</comment>
<dbReference type="Proteomes" id="UP000175829">
    <property type="component" value="Unassembled WGS sequence"/>
</dbReference>
<gene>
    <name evidence="3" type="ORF">AN217_11145</name>
</gene>
<dbReference type="Pfam" id="PF02036">
    <property type="entry name" value="SCP2"/>
    <property type="match status" value="1"/>
</dbReference>
<dbReference type="SUPFAM" id="SSF55718">
    <property type="entry name" value="SCP-like"/>
    <property type="match status" value="1"/>
</dbReference>
<protein>
    <recommendedName>
        <fullName evidence="2">SCP2 domain-containing protein</fullName>
    </recommendedName>
</protein>
<proteinExistence type="predicted"/>
<sequence>MTGRETAPHRLRDPARTGGTVEVLPPEATEALLDLVFECFRARFGPRRAALASGVFHYEIDTPHGVRHRYVAVGGGSCTTSAALDGPADATIGVTLADLVALAAGESKGTDAFVGGRLKISGDVFFAMSWIEWSGARSGSASGPDAEPA</sequence>
<dbReference type="EMBL" id="LJGV01000022">
    <property type="protein sequence ID" value="OEU98277.1"/>
    <property type="molecule type" value="Genomic_DNA"/>
</dbReference>
<evidence type="ECO:0000259" key="2">
    <source>
        <dbReference type="Pfam" id="PF02036"/>
    </source>
</evidence>
<dbReference type="InterPro" id="IPR003033">
    <property type="entry name" value="SCP2_sterol-bd_dom"/>
</dbReference>
<reference evidence="3 4" key="1">
    <citation type="journal article" date="2016" name="Front. Microbiol.">
        <title>Comparative Genomics Analysis of Streptomyces Species Reveals Their Adaptation to the Marine Environment and Their Diversity at the Genomic Level.</title>
        <authorList>
            <person name="Tian X."/>
            <person name="Zhang Z."/>
            <person name="Yang T."/>
            <person name="Chen M."/>
            <person name="Li J."/>
            <person name="Chen F."/>
            <person name="Yang J."/>
            <person name="Li W."/>
            <person name="Zhang B."/>
            <person name="Zhang Z."/>
            <person name="Wu J."/>
            <person name="Zhang C."/>
            <person name="Long L."/>
            <person name="Xiao J."/>
        </authorList>
    </citation>
    <scope>NUCLEOTIDE SEQUENCE [LARGE SCALE GENOMIC DNA]</scope>
    <source>
        <strain evidence="3 4">SCSIO M10379</strain>
    </source>
</reference>